<dbReference type="AlphaFoldDB" id="A0A183HKZ7"/>
<name>A0A183HKZ7_9BILA</name>
<dbReference type="Proteomes" id="UP000267606">
    <property type="component" value="Unassembled WGS sequence"/>
</dbReference>
<evidence type="ECO:0000313" key="1">
    <source>
        <dbReference type="EMBL" id="VDO54303.1"/>
    </source>
</evidence>
<sequence>MFWGKFNQRNNDTLIYKIIDTYNLIIPFGNTKYLNELYNVSYHVNHVPTSRKRTSESVPPTSETAIYSVICIVWSVCGILRPAEKLT</sequence>
<dbReference type="EMBL" id="UZAJ01009005">
    <property type="protein sequence ID" value="VDO54303.1"/>
    <property type="molecule type" value="Genomic_DNA"/>
</dbReference>
<proteinExistence type="predicted"/>
<reference evidence="3" key="1">
    <citation type="submission" date="2016-06" db="UniProtKB">
        <authorList>
            <consortium name="WormBaseParasite"/>
        </authorList>
    </citation>
    <scope>IDENTIFICATION</scope>
</reference>
<protein>
    <submittedName>
        <fullName evidence="3">Ovule protein</fullName>
    </submittedName>
</protein>
<dbReference type="WBParaSite" id="OFLC_0000815801-mRNA-1">
    <property type="protein sequence ID" value="OFLC_0000815801-mRNA-1"/>
    <property type="gene ID" value="OFLC_0000815801"/>
</dbReference>
<reference evidence="1 2" key="2">
    <citation type="submission" date="2018-11" db="EMBL/GenBank/DDBJ databases">
        <authorList>
            <consortium name="Pathogen Informatics"/>
        </authorList>
    </citation>
    <scope>NUCLEOTIDE SEQUENCE [LARGE SCALE GENOMIC DNA]</scope>
</reference>
<accession>A0A183HKZ7</accession>
<keyword evidence="2" id="KW-1185">Reference proteome</keyword>
<gene>
    <name evidence="1" type="ORF">OFLC_LOCUS8158</name>
</gene>
<organism evidence="3">
    <name type="scientific">Onchocerca flexuosa</name>
    <dbReference type="NCBI Taxonomy" id="387005"/>
    <lineage>
        <taxon>Eukaryota</taxon>
        <taxon>Metazoa</taxon>
        <taxon>Ecdysozoa</taxon>
        <taxon>Nematoda</taxon>
        <taxon>Chromadorea</taxon>
        <taxon>Rhabditida</taxon>
        <taxon>Spirurina</taxon>
        <taxon>Spiruromorpha</taxon>
        <taxon>Filarioidea</taxon>
        <taxon>Onchocercidae</taxon>
        <taxon>Onchocerca</taxon>
    </lineage>
</organism>
<evidence type="ECO:0000313" key="2">
    <source>
        <dbReference type="Proteomes" id="UP000267606"/>
    </source>
</evidence>
<evidence type="ECO:0000313" key="3">
    <source>
        <dbReference type="WBParaSite" id="OFLC_0000815801-mRNA-1"/>
    </source>
</evidence>